<keyword evidence="3" id="KW-1185">Reference proteome</keyword>
<reference evidence="2 3" key="1">
    <citation type="submission" date="2014-04" db="EMBL/GenBank/DDBJ databases">
        <authorList>
            <consortium name="DOE Joint Genome Institute"/>
            <person name="Kuo A."/>
            <person name="Kohler A."/>
            <person name="Costa M.D."/>
            <person name="Nagy L.G."/>
            <person name="Floudas D."/>
            <person name="Copeland A."/>
            <person name="Barry K.W."/>
            <person name="Cichocki N."/>
            <person name="Veneault-Fourrey C."/>
            <person name="LaButti K."/>
            <person name="Lindquist E.A."/>
            <person name="Lipzen A."/>
            <person name="Lundell T."/>
            <person name="Morin E."/>
            <person name="Murat C."/>
            <person name="Sun H."/>
            <person name="Tunlid A."/>
            <person name="Henrissat B."/>
            <person name="Grigoriev I.V."/>
            <person name="Hibbett D.S."/>
            <person name="Martin F."/>
            <person name="Nordberg H.P."/>
            <person name="Cantor M.N."/>
            <person name="Hua S.X."/>
        </authorList>
    </citation>
    <scope>NUCLEOTIDE SEQUENCE [LARGE SCALE GENOMIC DNA]</scope>
    <source>
        <strain evidence="2 3">Marx 270</strain>
    </source>
</reference>
<organism evidence="2 3">
    <name type="scientific">Pisolithus tinctorius Marx 270</name>
    <dbReference type="NCBI Taxonomy" id="870435"/>
    <lineage>
        <taxon>Eukaryota</taxon>
        <taxon>Fungi</taxon>
        <taxon>Dikarya</taxon>
        <taxon>Basidiomycota</taxon>
        <taxon>Agaricomycotina</taxon>
        <taxon>Agaricomycetes</taxon>
        <taxon>Agaricomycetidae</taxon>
        <taxon>Boletales</taxon>
        <taxon>Sclerodermatineae</taxon>
        <taxon>Pisolithaceae</taxon>
        <taxon>Pisolithus</taxon>
    </lineage>
</organism>
<dbReference type="Proteomes" id="UP000054217">
    <property type="component" value="Unassembled WGS sequence"/>
</dbReference>
<feature type="region of interest" description="Disordered" evidence="1">
    <location>
        <begin position="307"/>
        <end position="362"/>
    </location>
</feature>
<evidence type="ECO:0000256" key="1">
    <source>
        <dbReference type="SAM" id="MobiDB-lite"/>
    </source>
</evidence>
<dbReference type="InParanoid" id="A0A0C3IKI5"/>
<dbReference type="HOGENOM" id="CLU_062064_0_0_1"/>
<dbReference type="EMBL" id="KN832029">
    <property type="protein sequence ID" value="KIN97467.1"/>
    <property type="molecule type" value="Genomic_DNA"/>
</dbReference>
<feature type="compositionally biased region" description="Acidic residues" evidence="1">
    <location>
        <begin position="330"/>
        <end position="342"/>
    </location>
</feature>
<feature type="compositionally biased region" description="Polar residues" evidence="1">
    <location>
        <begin position="1"/>
        <end position="10"/>
    </location>
</feature>
<feature type="region of interest" description="Disordered" evidence="1">
    <location>
        <begin position="1"/>
        <end position="97"/>
    </location>
</feature>
<accession>A0A0C3IKI5</accession>
<proteinExistence type="predicted"/>
<feature type="region of interest" description="Disordered" evidence="1">
    <location>
        <begin position="171"/>
        <end position="226"/>
    </location>
</feature>
<evidence type="ECO:0000313" key="3">
    <source>
        <dbReference type="Proteomes" id="UP000054217"/>
    </source>
</evidence>
<gene>
    <name evidence="2" type="ORF">M404DRAFT_32311</name>
</gene>
<name>A0A0C3IKI5_PISTI</name>
<dbReference type="AlphaFoldDB" id="A0A0C3IKI5"/>
<feature type="compositionally biased region" description="Basic and acidic residues" evidence="1">
    <location>
        <begin position="39"/>
        <end position="97"/>
    </location>
</feature>
<feature type="compositionally biased region" description="Basic and acidic residues" evidence="1">
    <location>
        <begin position="192"/>
        <end position="210"/>
    </location>
</feature>
<dbReference type="STRING" id="870435.A0A0C3IKI5"/>
<sequence>MSFQRKNTTPQPTPGHSHDYSQVTDDMLVVLTNDSTDTECEKNAEKACRQREEEEAQQKKAAEEEAERQRQRAVEEAEKQRQRASQERAQARRDEAAQRLSGAVYDVNTAQRVPGTSVVVTTTRWPPCTHCIVSLMAGQCEPGQGKTRACMPCHNKKKTCSWMREEVAAGPSWKRAGMGSSQGEKKKRMRGKGKEKATETEEADDKREVGGEDEEEPATPHEGPLEVGVSSWWTEWEQEWQLQAAERYAVVHEKAVTAFERMARAVEWMVVAAEWTANKWVLYHAWAEWAEMRRREDAQEARMAELECTGGGWKRPQSEAAEDKNKEADESVEGDNEEEEEVGGEKGGGEEQEGGRGQAMEE</sequence>
<reference evidence="3" key="2">
    <citation type="submission" date="2015-01" db="EMBL/GenBank/DDBJ databases">
        <title>Evolutionary Origins and Diversification of the Mycorrhizal Mutualists.</title>
        <authorList>
            <consortium name="DOE Joint Genome Institute"/>
            <consortium name="Mycorrhizal Genomics Consortium"/>
            <person name="Kohler A."/>
            <person name="Kuo A."/>
            <person name="Nagy L.G."/>
            <person name="Floudas D."/>
            <person name="Copeland A."/>
            <person name="Barry K.W."/>
            <person name="Cichocki N."/>
            <person name="Veneault-Fourrey C."/>
            <person name="LaButti K."/>
            <person name="Lindquist E.A."/>
            <person name="Lipzen A."/>
            <person name="Lundell T."/>
            <person name="Morin E."/>
            <person name="Murat C."/>
            <person name="Riley R."/>
            <person name="Ohm R."/>
            <person name="Sun H."/>
            <person name="Tunlid A."/>
            <person name="Henrissat B."/>
            <person name="Grigoriev I.V."/>
            <person name="Hibbett D.S."/>
            <person name="Martin F."/>
        </authorList>
    </citation>
    <scope>NUCLEOTIDE SEQUENCE [LARGE SCALE GENOMIC DNA]</scope>
    <source>
        <strain evidence="3">Marx 270</strain>
    </source>
</reference>
<evidence type="ECO:0000313" key="2">
    <source>
        <dbReference type="EMBL" id="KIN97467.1"/>
    </source>
</evidence>
<protein>
    <submittedName>
        <fullName evidence="2">Uncharacterized protein</fullName>
    </submittedName>
</protein>